<feature type="domain" description="ABC1 atypical kinase-like" evidence="1">
    <location>
        <begin position="19"/>
        <end position="144"/>
    </location>
</feature>
<keyword evidence="3" id="KW-1185">Reference proteome</keyword>
<organism evidence="2 3">
    <name type="scientific">Durusdinium trenchii</name>
    <dbReference type="NCBI Taxonomy" id="1381693"/>
    <lineage>
        <taxon>Eukaryota</taxon>
        <taxon>Sar</taxon>
        <taxon>Alveolata</taxon>
        <taxon>Dinophyceae</taxon>
        <taxon>Suessiales</taxon>
        <taxon>Symbiodiniaceae</taxon>
        <taxon>Durusdinium</taxon>
    </lineage>
</organism>
<dbReference type="InterPro" id="IPR051130">
    <property type="entry name" value="Mito_struct-func_regulator"/>
</dbReference>
<dbReference type="Proteomes" id="UP001642464">
    <property type="component" value="Unassembled WGS sequence"/>
</dbReference>
<dbReference type="EMBL" id="CAXAMM010008469">
    <property type="protein sequence ID" value="CAK9017418.1"/>
    <property type="molecule type" value="Genomic_DNA"/>
</dbReference>
<gene>
    <name evidence="2" type="ORF">SCF082_LOCUS13631</name>
</gene>
<evidence type="ECO:0000259" key="1">
    <source>
        <dbReference type="Pfam" id="PF03109"/>
    </source>
</evidence>
<keyword evidence="2" id="KW-0808">Transferase</keyword>
<name>A0ABP0JTE1_9DINO</name>
<protein>
    <submittedName>
        <fullName evidence="2">AarF domain-containing kinase 1</fullName>
    </submittedName>
</protein>
<keyword evidence="2" id="KW-0418">Kinase</keyword>
<dbReference type="SUPFAM" id="SSF56112">
    <property type="entry name" value="Protein kinase-like (PK-like)"/>
    <property type="match status" value="1"/>
</dbReference>
<dbReference type="Pfam" id="PF03109">
    <property type="entry name" value="ABC1"/>
    <property type="match status" value="2"/>
</dbReference>
<comment type="caution">
    <text evidence="2">The sequence shown here is derived from an EMBL/GenBank/DDBJ whole genome shotgun (WGS) entry which is preliminary data.</text>
</comment>
<proteinExistence type="predicted"/>
<reference evidence="2 3" key="1">
    <citation type="submission" date="2024-02" db="EMBL/GenBank/DDBJ databases">
        <authorList>
            <person name="Chen Y."/>
            <person name="Shah S."/>
            <person name="Dougan E. K."/>
            <person name="Thang M."/>
            <person name="Chan C."/>
        </authorList>
    </citation>
    <scope>NUCLEOTIDE SEQUENCE [LARGE SCALE GENOMIC DNA]</scope>
</reference>
<feature type="domain" description="ABC1 atypical kinase-like" evidence="1">
    <location>
        <begin position="179"/>
        <end position="294"/>
    </location>
</feature>
<dbReference type="PANTHER" id="PTHR43173">
    <property type="entry name" value="ABC1 FAMILY PROTEIN"/>
    <property type="match status" value="1"/>
</dbReference>
<evidence type="ECO:0000313" key="2">
    <source>
        <dbReference type="EMBL" id="CAK9017418.1"/>
    </source>
</evidence>
<dbReference type="CDD" id="cd05121">
    <property type="entry name" value="ABC1_ADCK3-like"/>
    <property type="match status" value="1"/>
</dbReference>
<dbReference type="PANTHER" id="PTHR43173:SF3">
    <property type="entry name" value="ABC1 FAMILY PROTEIN"/>
    <property type="match status" value="1"/>
</dbReference>
<evidence type="ECO:0000313" key="3">
    <source>
        <dbReference type="Proteomes" id="UP001642464"/>
    </source>
</evidence>
<dbReference type="GO" id="GO:0016301">
    <property type="term" value="F:kinase activity"/>
    <property type="evidence" value="ECO:0007669"/>
    <property type="project" value="UniProtKB-KW"/>
</dbReference>
<dbReference type="InterPro" id="IPR011009">
    <property type="entry name" value="Kinase-like_dom_sf"/>
</dbReference>
<dbReference type="InterPro" id="IPR004147">
    <property type="entry name" value="ABC1_dom"/>
</dbReference>
<accession>A0ABP0JTE1</accession>
<sequence>MSAMVGTLPDAFTNEFLSLTDHLPVSRLEEVYRIIQRTFQKPPKVIFSEFDPEPLASASIAQVHKARLRSTNQIVAVKVQHDGVDRIFLEDIETLTAVAEQVSYWAPDLDFRKFAEEWRESLPRELDFCHEHDALERAGKKLREAALERSSGRSLGSTMSFVVPWSRGIDLDFGTRGIDQTSGAHVFVMEFIDAGPILDLGKAWRAEFCAKHHIDKHRVLTELLHAFGIMAFKDGMFHADPHAGNVRLVVDPTAPGGAKPVLLDWGLIREITDAERLGLAKVFHSLANFDIAGLFDVLESLGFSLRQELVNDDLKRDLIEKARGVVKDTINRHKTRENAREELAEFKARLNRAKEDAGMEGSMSPIYFLEDWPRCIIFFMRMLQILRGLCVAVDAEGMPLLQIFSSHAREALQEGSRPAGRAVVGALLVFLKINMTRDLR</sequence>